<dbReference type="PROSITE" id="PS00455">
    <property type="entry name" value="AMP_BINDING"/>
    <property type="match status" value="1"/>
</dbReference>
<proteinExistence type="inferred from homology"/>
<dbReference type="Pfam" id="PF13193">
    <property type="entry name" value="AMP-binding_C"/>
    <property type="match status" value="1"/>
</dbReference>
<dbReference type="CDD" id="cd05911">
    <property type="entry name" value="Firefly_Luc_like"/>
    <property type="match status" value="1"/>
</dbReference>
<feature type="domain" description="AMP-binding enzyme C-terminal" evidence="6">
    <location>
        <begin position="452"/>
        <end position="528"/>
    </location>
</feature>
<dbReference type="GO" id="GO:0046949">
    <property type="term" value="P:fatty-acyl-CoA biosynthetic process"/>
    <property type="evidence" value="ECO:0007669"/>
    <property type="project" value="TreeGrafter"/>
</dbReference>
<dbReference type="EMBL" id="GFDF01002347">
    <property type="protein sequence ID" value="JAV11737.1"/>
    <property type="molecule type" value="Transcribed_RNA"/>
</dbReference>
<dbReference type="GO" id="GO:0004467">
    <property type="term" value="F:long-chain fatty acid-CoA ligase activity"/>
    <property type="evidence" value="ECO:0007669"/>
    <property type="project" value="TreeGrafter"/>
</dbReference>
<dbReference type="InterPro" id="IPR045851">
    <property type="entry name" value="AMP-bd_C_sf"/>
</dbReference>
<comment type="similarity">
    <text evidence="2">Belongs to the ATP-dependent AMP-binding enzyme family.</text>
</comment>
<evidence type="ECO:0000259" key="6">
    <source>
        <dbReference type="Pfam" id="PF13193"/>
    </source>
</evidence>
<evidence type="ECO:0000256" key="1">
    <source>
        <dbReference type="ARBA" id="ARBA00004275"/>
    </source>
</evidence>
<evidence type="ECO:0000259" key="5">
    <source>
        <dbReference type="Pfam" id="PF00501"/>
    </source>
</evidence>
<accession>A0A1L8DZ89</accession>
<dbReference type="Gene3D" id="3.30.300.30">
    <property type="match status" value="1"/>
</dbReference>
<comment type="subcellular location">
    <subcellularLocation>
        <location evidence="1">Peroxisome</location>
    </subcellularLocation>
</comment>
<evidence type="ECO:0000256" key="4">
    <source>
        <dbReference type="SAM" id="MobiDB-lite"/>
    </source>
</evidence>
<dbReference type="InterPro" id="IPR020845">
    <property type="entry name" value="AMP-binding_CS"/>
</dbReference>
<dbReference type="InterPro" id="IPR025110">
    <property type="entry name" value="AMP-bd_C"/>
</dbReference>
<evidence type="ECO:0000256" key="2">
    <source>
        <dbReference type="ARBA" id="ARBA00006432"/>
    </source>
</evidence>
<dbReference type="AlphaFoldDB" id="A0A1L8DZ89"/>
<dbReference type="FunFam" id="3.30.300.30:FF:000007">
    <property type="entry name" value="4-coumarate--CoA ligase 2"/>
    <property type="match status" value="1"/>
</dbReference>
<dbReference type="SUPFAM" id="SSF56801">
    <property type="entry name" value="Acetyl-CoA synthetase-like"/>
    <property type="match status" value="1"/>
</dbReference>
<dbReference type="FunFam" id="3.40.50.12780:FF:000025">
    <property type="entry name" value="luciferin 4-monooxygenase"/>
    <property type="match status" value="1"/>
</dbReference>
<dbReference type="InterPro" id="IPR000873">
    <property type="entry name" value="AMP-dep_synth/lig_dom"/>
</dbReference>
<feature type="region of interest" description="Disordered" evidence="4">
    <location>
        <begin position="1"/>
        <end position="20"/>
    </location>
</feature>
<dbReference type="GO" id="GO:0005777">
    <property type="term" value="C:peroxisome"/>
    <property type="evidence" value="ECO:0007669"/>
    <property type="project" value="UniProtKB-SubCell"/>
</dbReference>
<name>A0A1L8DZ89_9DIPT</name>
<sequence length="550" mass="59684">MFPSGTKYDSVSKLWSGSGGASQLFHESVTLGRACLYLLNMNPEKICQISADDGSKRTNGEIYMATLNIAVNLQKRGCSKGDVVGFVCRNSHNLTPAFLAAQFLGAPTNALDIAFSKDEICHMFTITKPKFVFCDDDMAKTVQNSLLELGSNAMIIVVGQKIENFTHIDELLDDKANQMEIMKLMLHPPEVDKRSCSAIICSSGTTGPSKGVAISHESLQVLFCSPAMSFFVEPNDTMFCFSSLYWLSGYTALFMSLFSGMIRVITTKPFTPEFLICILKDYNVAIIISAPAHAAQLVNSPALEKDSLGGLKSYMCGGSLVTKELNDKLRSYVTNGMLTIGYGMSEAGGVSAAIVPSSKASVGTLSGGCTAKIIDEDDKQLGVGEVGELCVKIRTQFLGYYGNPGATKETLDRDGWIHTGDLGYFDEDGLLFISGRKKDILKYNNYHVTPSELEEILETHPGVSQAVVVGIPDQVFTDLPAAVIIRKNGASVTEDDLIKLVEKSVSDYKRLRGGVYFVNELPLTPSGKIKKLQVKDLAVSLYKATHSSNM</sequence>
<dbReference type="PANTHER" id="PTHR24096">
    <property type="entry name" value="LONG-CHAIN-FATTY-ACID--COA LIGASE"/>
    <property type="match status" value="1"/>
</dbReference>
<reference evidence="7" key="1">
    <citation type="submission" date="2016-12" db="EMBL/GenBank/DDBJ databases">
        <title>An insight into the sialome and mialome of the sand fly, Nyssomyia neivai.</title>
        <authorList>
            <person name="Sebastian V."/>
            <person name="Goulart T.M."/>
            <person name="Oliveira W."/>
            <person name="Calvo E."/>
            <person name="Oliveira L.F."/>
            <person name="Pinto M.C."/>
            <person name="Rosselino A.M."/>
            <person name="Ribeiro J.M."/>
        </authorList>
    </citation>
    <scope>NUCLEOTIDE SEQUENCE</scope>
</reference>
<keyword evidence="3" id="KW-0576">Peroxisome</keyword>
<protein>
    <submittedName>
        <fullName evidence="7">Putative acyl-coa synthetase</fullName>
    </submittedName>
</protein>
<dbReference type="Gene3D" id="3.40.50.12780">
    <property type="entry name" value="N-terminal domain of ligase-like"/>
    <property type="match status" value="1"/>
</dbReference>
<evidence type="ECO:0000256" key="3">
    <source>
        <dbReference type="ARBA" id="ARBA00023140"/>
    </source>
</evidence>
<feature type="domain" description="AMP-dependent synthetase/ligase" evidence="5">
    <location>
        <begin position="41"/>
        <end position="401"/>
    </location>
</feature>
<organism evidence="7">
    <name type="scientific">Nyssomyia neivai</name>
    <dbReference type="NCBI Taxonomy" id="330878"/>
    <lineage>
        <taxon>Eukaryota</taxon>
        <taxon>Metazoa</taxon>
        <taxon>Ecdysozoa</taxon>
        <taxon>Arthropoda</taxon>
        <taxon>Hexapoda</taxon>
        <taxon>Insecta</taxon>
        <taxon>Pterygota</taxon>
        <taxon>Neoptera</taxon>
        <taxon>Endopterygota</taxon>
        <taxon>Diptera</taxon>
        <taxon>Nematocera</taxon>
        <taxon>Psychodoidea</taxon>
        <taxon>Psychodidae</taxon>
        <taxon>Nyssomyia</taxon>
    </lineage>
</organism>
<dbReference type="Pfam" id="PF00501">
    <property type="entry name" value="AMP-binding"/>
    <property type="match status" value="1"/>
</dbReference>
<dbReference type="PANTHER" id="PTHR24096:SF353">
    <property type="entry name" value="GH16244P-RELATED"/>
    <property type="match status" value="1"/>
</dbReference>
<evidence type="ECO:0000313" key="7">
    <source>
        <dbReference type="EMBL" id="JAV11737.1"/>
    </source>
</evidence>
<dbReference type="InterPro" id="IPR042099">
    <property type="entry name" value="ANL_N_sf"/>
</dbReference>